<evidence type="ECO:0000313" key="1">
    <source>
        <dbReference type="EMBL" id="MBD2613000.1"/>
    </source>
</evidence>
<accession>A0ABR8HCV0</accession>
<keyword evidence="1" id="KW-0378">Hydrolase</keyword>
<proteinExistence type="predicted"/>
<gene>
    <name evidence="1" type="ORF">H6G94_17270</name>
</gene>
<keyword evidence="1" id="KW-0255">Endonuclease</keyword>
<dbReference type="Proteomes" id="UP000606396">
    <property type="component" value="Unassembled WGS sequence"/>
</dbReference>
<dbReference type="EMBL" id="JACJTC010000012">
    <property type="protein sequence ID" value="MBD2613000.1"/>
    <property type="molecule type" value="Genomic_DNA"/>
</dbReference>
<keyword evidence="1" id="KW-0540">Nuclease</keyword>
<evidence type="ECO:0000313" key="2">
    <source>
        <dbReference type="Proteomes" id="UP000606396"/>
    </source>
</evidence>
<dbReference type="SUPFAM" id="SSF52980">
    <property type="entry name" value="Restriction endonuclease-like"/>
    <property type="match status" value="1"/>
</dbReference>
<dbReference type="InterPro" id="IPR011335">
    <property type="entry name" value="Restrct_endonuc-II-like"/>
</dbReference>
<keyword evidence="2" id="KW-1185">Reference proteome</keyword>
<dbReference type="InterPro" id="IPR012296">
    <property type="entry name" value="Nuclease_put_TT1808"/>
</dbReference>
<organism evidence="1 2">
    <name type="scientific">Nostoc punctiforme FACHB-252</name>
    <dbReference type="NCBI Taxonomy" id="1357509"/>
    <lineage>
        <taxon>Bacteria</taxon>
        <taxon>Bacillati</taxon>
        <taxon>Cyanobacteriota</taxon>
        <taxon>Cyanophyceae</taxon>
        <taxon>Nostocales</taxon>
        <taxon>Nostocaceae</taxon>
        <taxon>Nostoc</taxon>
    </lineage>
</organism>
<name>A0ABR8HCV0_NOSPU</name>
<protein>
    <submittedName>
        <fullName evidence="1">Uma2 family endonuclease</fullName>
    </submittedName>
</protein>
<comment type="caution">
    <text evidence="1">The sequence shown here is derived from an EMBL/GenBank/DDBJ whole genome shotgun (WGS) entry which is preliminary data.</text>
</comment>
<reference evidence="1 2" key="1">
    <citation type="journal article" date="2020" name="ISME J.">
        <title>Comparative genomics reveals insights into cyanobacterial evolution and habitat adaptation.</title>
        <authorList>
            <person name="Chen M.Y."/>
            <person name="Teng W.K."/>
            <person name="Zhao L."/>
            <person name="Hu C.X."/>
            <person name="Zhou Y.K."/>
            <person name="Han B.P."/>
            <person name="Song L.R."/>
            <person name="Shu W.S."/>
        </authorList>
    </citation>
    <scope>NUCLEOTIDE SEQUENCE [LARGE SCALE GENOMIC DNA]</scope>
    <source>
        <strain evidence="1 2">FACHB-252</strain>
    </source>
</reference>
<sequence>MTQAIPKLVTFEDFAAWRPEGGRYELHDGVIVEKAQPAGDHDDIVGFLVEKIAVEYVPTPRKS</sequence>
<dbReference type="GO" id="GO:0004519">
    <property type="term" value="F:endonuclease activity"/>
    <property type="evidence" value="ECO:0007669"/>
    <property type="project" value="UniProtKB-KW"/>
</dbReference>
<dbReference type="Gene3D" id="3.90.1570.10">
    <property type="entry name" value="tt1808, chain A"/>
    <property type="match status" value="1"/>
</dbReference>